<evidence type="ECO:0000313" key="1">
    <source>
        <dbReference type="EMBL" id="KAG7625117.1"/>
    </source>
</evidence>
<organism evidence="1 2">
    <name type="scientific">Arabidopsis thaliana x Arabidopsis arenosa</name>
    <dbReference type="NCBI Taxonomy" id="1240361"/>
    <lineage>
        <taxon>Eukaryota</taxon>
        <taxon>Viridiplantae</taxon>
        <taxon>Streptophyta</taxon>
        <taxon>Embryophyta</taxon>
        <taxon>Tracheophyta</taxon>
        <taxon>Spermatophyta</taxon>
        <taxon>Magnoliopsida</taxon>
        <taxon>eudicotyledons</taxon>
        <taxon>Gunneridae</taxon>
        <taxon>Pentapetalae</taxon>
        <taxon>rosids</taxon>
        <taxon>malvids</taxon>
        <taxon>Brassicales</taxon>
        <taxon>Brassicaceae</taxon>
        <taxon>Camelineae</taxon>
        <taxon>Arabidopsis</taxon>
    </lineage>
</organism>
<comment type="caution">
    <text evidence="1">The sequence shown here is derived from an EMBL/GenBank/DDBJ whole genome shotgun (WGS) entry which is preliminary data.</text>
</comment>
<sequence length="71" mass="7840">MINLIVYLYPNSVTITSIVEKEKKKKKCIVNVCDRRRLIAAVTALAAVEDVSRDGDRANVKGRSGPTIIKP</sequence>
<name>A0A8T2EMA4_9BRAS</name>
<reference evidence="1 2" key="1">
    <citation type="submission" date="2020-12" db="EMBL/GenBank/DDBJ databases">
        <title>Concerted genomic and epigenomic changes stabilize Arabidopsis allopolyploids.</title>
        <authorList>
            <person name="Chen Z."/>
        </authorList>
    </citation>
    <scope>NUCLEOTIDE SEQUENCE [LARGE SCALE GENOMIC DNA]</scope>
    <source>
        <strain evidence="1">Allo738</strain>
        <tissue evidence="1">Leaf</tissue>
    </source>
</reference>
<dbReference type="Proteomes" id="UP000694240">
    <property type="component" value="Chromosome 3"/>
</dbReference>
<gene>
    <name evidence="1" type="ORF">ISN45_At03g013780</name>
</gene>
<dbReference type="EMBL" id="JAEFBK010000003">
    <property type="protein sequence ID" value="KAG7625117.1"/>
    <property type="molecule type" value="Genomic_DNA"/>
</dbReference>
<proteinExistence type="predicted"/>
<accession>A0A8T2EMA4</accession>
<dbReference type="AlphaFoldDB" id="A0A8T2EMA4"/>
<protein>
    <submittedName>
        <fullName evidence="1">Uncharacterized protein</fullName>
    </submittedName>
</protein>
<keyword evidence="2" id="KW-1185">Reference proteome</keyword>
<evidence type="ECO:0000313" key="2">
    <source>
        <dbReference type="Proteomes" id="UP000694240"/>
    </source>
</evidence>